<dbReference type="CDD" id="cd04666">
    <property type="entry name" value="NUDIX_DIPP2_like_Nudt4"/>
    <property type="match status" value="1"/>
</dbReference>
<dbReference type="InterPro" id="IPR047198">
    <property type="entry name" value="DDP-like_NUDIX"/>
</dbReference>
<dbReference type="GO" id="GO:0046872">
    <property type="term" value="F:metal ion binding"/>
    <property type="evidence" value="ECO:0007669"/>
    <property type="project" value="UniProtKB-KW"/>
</dbReference>
<keyword evidence="5" id="KW-0460">Magnesium</keyword>
<evidence type="ECO:0000259" key="6">
    <source>
        <dbReference type="PROSITE" id="PS51462"/>
    </source>
</evidence>
<evidence type="ECO:0000256" key="5">
    <source>
        <dbReference type="ARBA" id="ARBA00022842"/>
    </source>
</evidence>
<dbReference type="EMBL" id="OX459123">
    <property type="protein sequence ID" value="CAI9110251.1"/>
    <property type="molecule type" value="Genomic_DNA"/>
</dbReference>
<name>A0AAV1DTD3_OLDCO</name>
<dbReference type="InterPro" id="IPR000086">
    <property type="entry name" value="NUDIX_hydrolase_dom"/>
</dbReference>
<reference evidence="7" key="1">
    <citation type="submission" date="2023-03" db="EMBL/GenBank/DDBJ databases">
        <authorList>
            <person name="Julca I."/>
        </authorList>
    </citation>
    <scope>NUCLEOTIDE SEQUENCE</scope>
</reference>
<dbReference type="SUPFAM" id="SSF55811">
    <property type="entry name" value="Nudix"/>
    <property type="match status" value="1"/>
</dbReference>
<evidence type="ECO:0000313" key="7">
    <source>
        <dbReference type="EMBL" id="CAI9110251.1"/>
    </source>
</evidence>
<keyword evidence="8" id="KW-1185">Reference proteome</keyword>
<dbReference type="Proteomes" id="UP001161247">
    <property type="component" value="Chromosome 6"/>
</dbReference>
<dbReference type="AlphaFoldDB" id="A0AAV1DTD3"/>
<dbReference type="InterPro" id="IPR020084">
    <property type="entry name" value="NUDIX_hydrolase_CS"/>
</dbReference>
<sequence length="184" mass="21097">MELKNMVALVSRTGRHLQRYDKGSRVVVGCIPYRYKLPLNKTSFVDEDSLEVLVISAKRKCKGLLFPRGGWETDESMQEAAQRETVEEAGVVGDLAMYLGKWKGQKKESYMFGLLVKEQLEFWPEQDKRQRIWMSVKEARKECKQDWMSGALETLVKGLTTNENEANLGCGFPLGVQDNRRCNL</sequence>
<gene>
    <name evidence="7" type="ORF">OLC1_LOCUS17950</name>
</gene>
<protein>
    <submittedName>
        <fullName evidence="7">OLC1v1010246C1</fullName>
    </submittedName>
</protein>
<dbReference type="GO" id="GO:0005634">
    <property type="term" value="C:nucleus"/>
    <property type="evidence" value="ECO:0007669"/>
    <property type="project" value="TreeGrafter"/>
</dbReference>
<evidence type="ECO:0000256" key="3">
    <source>
        <dbReference type="ARBA" id="ARBA00022723"/>
    </source>
</evidence>
<organism evidence="7 8">
    <name type="scientific">Oldenlandia corymbosa var. corymbosa</name>
    <dbReference type="NCBI Taxonomy" id="529605"/>
    <lineage>
        <taxon>Eukaryota</taxon>
        <taxon>Viridiplantae</taxon>
        <taxon>Streptophyta</taxon>
        <taxon>Embryophyta</taxon>
        <taxon>Tracheophyta</taxon>
        <taxon>Spermatophyta</taxon>
        <taxon>Magnoliopsida</taxon>
        <taxon>eudicotyledons</taxon>
        <taxon>Gunneridae</taxon>
        <taxon>Pentapetalae</taxon>
        <taxon>asterids</taxon>
        <taxon>lamiids</taxon>
        <taxon>Gentianales</taxon>
        <taxon>Rubiaceae</taxon>
        <taxon>Rubioideae</taxon>
        <taxon>Spermacoceae</taxon>
        <taxon>Hedyotis-Oldenlandia complex</taxon>
        <taxon>Oldenlandia</taxon>
    </lineage>
</organism>
<feature type="domain" description="Nudix hydrolase" evidence="6">
    <location>
        <begin position="23"/>
        <end position="156"/>
    </location>
</feature>
<dbReference type="Gene3D" id="3.90.79.10">
    <property type="entry name" value="Nucleoside Triphosphate Pyrophosphohydrolase"/>
    <property type="match status" value="1"/>
</dbReference>
<dbReference type="GO" id="GO:0005737">
    <property type="term" value="C:cytoplasm"/>
    <property type="evidence" value="ECO:0007669"/>
    <property type="project" value="TreeGrafter"/>
</dbReference>
<dbReference type="PROSITE" id="PS00893">
    <property type="entry name" value="NUDIX_BOX"/>
    <property type="match status" value="1"/>
</dbReference>
<proteinExistence type="inferred from homology"/>
<dbReference type="Pfam" id="PF00293">
    <property type="entry name" value="NUDIX"/>
    <property type="match status" value="1"/>
</dbReference>
<keyword evidence="3" id="KW-0479">Metal-binding</keyword>
<dbReference type="PANTHER" id="PTHR12629">
    <property type="entry name" value="DIPHOSPHOINOSITOL POLYPHOSPHATE PHOSPHOHYDROLASE"/>
    <property type="match status" value="1"/>
</dbReference>
<evidence type="ECO:0000313" key="8">
    <source>
        <dbReference type="Proteomes" id="UP001161247"/>
    </source>
</evidence>
<accession>A0AAV1DTD3</accession>
<keyword evidence="4" id="KW-0378">Hydrolase</keyword>
<dbReference type="PANTHER" id="PTHR12629:SF42">
    <property type="entry name" value="OS02G0734300 PROTEIN"/>
    <property type="match status" value="1"/>
</dbReference>
<dbReference type="PROSITE" id="PS51462">
    <property type="entry name" value="NUDIX"/>
    <property type="match status" value="1"/>
</dbReference>
<evidence type="ECO:0000256" key="2">
    <source>
        <dbReference type="ARBA" id="ARBA00005582"/>
    </source>
</evidence>
<comment type="similarity">
    <text evidence="2">Belongs to the Nudix hydrolase family.</text>
</comment>
<comment type="cofactor">
    <cofactor evidence="1">
        <name>Mg(2+)</name>
        <dbReference type="ChEBI" id="CHEBI:18420"/>
    </cofactor>
</comment>
<evidence type="ECO:0000256" key="4">
    <source>
        <dbReference type="ARBA" id="ARBA00022801"/>
    </source>
</evidence>
<dbReference type="GO" id="GO:0016462">
    <property type="term" value="F:pyrophosphatase activity"/>
    <property type="evidence" value="ECO:0007669"/>
    <property type="project" value="InterPro"/>
</dbReference>
<dbReference type="InterPro" id="IPR015797">
    <property type="entry name" value="NUDIX_hydrolase-like_dom_sf"/>
</dbReference>
<evidence type="ECO:0000256" key="1">
    <source>
        <dbReference type="ARBA" id="ARBA00001946"/>
    </source>
</evidence>